<dbReference type="EMBL" id="QTSX02007436">
    <property type="protein sequence ID" value="KAJ9048332.1"/>
    <property type="molecule type" value="Genomic_DNA"/>
</dbReference>
<keyword evidence="2" id="KW-1185">Reference proteome</keyword>
<dbReference type="Proteomes" id="UP001165960">
    <property type="component" value="Unassembled WGS sequence"/>
</dbReference>
<protein>
    <submittedName>
        <fullName evidence="1">Uncharacterized protein</fullName>
    </submittedName>
</protein>
<reference evidence="1" key="1">
    <citation type="submission" date="2022-04" db="EMBL/GenBank/DDBJ databases">
        <title>Genome of the entomopathogenic fungus Entomophthora muscae.</title>
        <authorList>
            <person name="Elya C."/>
            <person name="Lovett B.R."/>
            <person name="Lee E."/>
            <person name="Macias A.M."/>
            <person name="Hajek A.E."/>
            <person name="De Bivort B.L."/>
            <person name="Kasson M.T."/>
            <person name="De Fine Licht H.H."/>
            <person name="Stajich J.E."/>
        </authorList>
    </citation>
    <scope>NUCLEOTIDE SEQUENCE</scope>
    <source>
        <strain evidence="1">Berkeley</strain>
    </source>
</reference>
<evidence type="ECO:0000313" key="1">
    <source>
        <dbReference type="EMBL" id="KAJ9048332.1"/>
    </source>
</evidence>
<accession>A0ACC2RE03</accession>
<organism evidence="1 2">
    <name type="scientific">Entomophthora muscae</name>
    <dbReference type="NCBI Taxonomy" id="34485"/>
    <lineage>
        <taxon>Eukaryota</taxon>
        <taxon>Fungi</taxon>
        <taxon>Fungi incertae sedis</taxon>
        <taxon>Zoopagomycota</taxon>
        <taxon>Entomophthoromycotina</taxon>
        <taxon>Entomophthoromycetes</taxon>
        <taxon>Entomophthorales</taxon>
        <taxon>Entomophthoraceae</taxon>
        <taxon>Entomophthora</taxon>
    </lineage>
</organism>
<proteinExistence type="predicted"/>
<evidence type="ECO:0000313" key="2">
    <source>
        <dbReference type="Proteomes" id="UP001165960"/>
    </source>
</evidence>
<sequence>MQKSAILNLLGLVSNASSIAVVRRDGGSQVKLTYYWMAIESEFPAQNGQTVDLKSCSSGQTIKKVSSKYFEEVKMEGSGQLTTGQFVNCAGDGCTCFEVVEGGAKGSKDNVLKPYVSVAATGFAFGSKLLVEGLKDKSLPSGMKHNGCVRVDDTGYGLESAQIDLFVFSRKNYEALDAVLPTGQVKVQTNSQCEIKDYTKDTPSY</sequence>
<comment type="caution">
    <text evidence="1">The sequence shown here is derived from an EMBL/GenBank/DDBJ whole genome shotgun (WGS) entry which is preliminary data.</text>
</comment>
<gene>
    <name evidence="1" type="ORF">DSO57_1036098</name>
</gene>
<name>A0ACC2RE03_9FUNG</name>